<reference evidence="1" key="1">
    <citation type="submission" date="2018-02" db="EMBL/GenBank/DDBJ databases">
        <title>Rhizophora mucronata_Transcriptome.</title>
        <authorList>
            <person name="Meera S.P."/>
            <person name="Sreeshan A."/>
            <person name="Augustine A."/>
        </authorList>
    </citation>
    <scope>NUCLEOTIDE SEQUENCE</scope>
    <source>
        <tissue evidence="1">Leaf</tissue>
    </source>
</reference>
<proteinExistence type="predicted"/>
<organism evidence="1">
    <name type="scientific">Rhizophora mucronata</name>
    <name type="common">Asiatic mangrove</name>
    <dbReference type="NCBI Taxonomy" id="61149"/>
    <lineage>
        <taxon>Eukaryota</taxon>
        <taxon>Viridiplantae</taxon>
        <taxon>Streptophyta</taxon>
        <taxon>Embryophyta</taxon>
        <taxon>Tracheophyta</taxon>
        <taxon>Spermatophyta</taxon>
        <taxon>Magnoliopsida</taxon>
        <taxon>eudicotyledons</taxon>
        <taxon>Gunneridae</taxon>
        <taxon>Pentapetalae</taxon>
        <taxon>rosids</taxon>
        <taxon>fabids</taxon>
        <taxon>Malpighiales</taxon>
        <taxon>Rhizophoraceae</taxon>
        <taxon>Rhizophora</taxon>
    </lineage>
</organism>
<name>A0A2P2QGK1_RHIMU</name>
<accession>A0A2P2QGK1</accession>
<protein>
    <submittedName>
        <fullName evidence="1">Uncharacterized protein</fullName>
    </submittedName>
</protein>
<dbReference type="AlphaFoldDB" id="A0A2P2QGK1"/>
<evidence type="ECO:0000313" key="1">
    <source>
        <dbReference type="EMBL" id="MBX66118.1"/>
    </source>
</evidence>
<sequence>MSKKPGEGGTSRKYNP</sequence>
<dbReference type="EMBL" id="GGEC01085634">
    <property type="protein sequence ID" value="MBX66118.1"/>
    <property type="molecule type" value="Transcribed_RNA"/>
</dbReference>